<dbReference type="Proteomes" id="UP000827724">
    <property type="component" value="Unassembled WGS sequence"/>
</dbReference>
<evidence type="ECO:0000313" key="3">
    <source>
        <dbReference type="EMBL" id="KAH6610230.1"/>
    </source>
</evidence>
<sequence>MSPNSDSAIARLLFAILKQKDLRDIDWNQVAADPVLVEPITNGHAARMRYSRFRATVNGHTASKRARPSEKARAAKVKKGVQTKKDKPIKPEPGSASLSSYPQFSPDSLSSLASPYMGGCDDLGARFLTPCSDDMTQGLTVPPSALQHVRHTSGLMFPPLDDESDLMNLASRDHNVISHSPATLPTFDVAFDLSYAAGDIDSQDLSHSGGSQPLGDWDDRLHDQLI</sequence>
<gene>
    <name evidence="3" type="ORF">Trco_000250</name>
</gene>
<dbReference type="OrthoDB" id="3944408at2759"/>
<keyword evidence="4" id="KW-1185">Reference proteome</keyword>
<comment type="caution">
    <text evidence="3">The sequence shown here is derived from an EMBL/GenBank/DDBJ whole genome shotgun (WGS) entry which is preliminary data.</text>
</comment>
<feature type="domain" description="Myb-like DNA-binding" evidence="2">
    <location>
        <begin position="10"/>
        <end position="54"/>
    </location>
</feature>
<protein>
    <recommendedName>
        <fullName evidence="2">Myb-like DNA-binding domain-containing protein</fullName>
    </recommendedName>
</protein>
<proteinExistence type="predicted"/>
<evidence type="ECO:0000313" key="4">
    <source>
        <dbReference type="Proteomes" id="UP000827724"/>
    </source>
</evidence>
<reference evidence="3" key="1">
    <citation type="submission" date="2021-08" db="EMBL/GenBank/DDBJ databases">
        <title>Chromosome-Level Trichoderma cornu-damae using Hi-C Data.</title>
        <authorList>
            <person name="Kim C.S."/>
        </authorList>
    </citation>
    <scope>NUCLEOTIDE SEQUENCE</scope>
    <source>
        <strain evidence="3">KA19-0412C</strain>
    </source>
</reference>
<feature type="region of interest" description="Disordered" evidence="1">
    <location>
        <begin position="58"/>
        <end position="103"/>
    </location>
</feature>
<evidence type="ECO:0000256" key="1">
    <source>
        <dbReference type="SAM" id="MobiDB-lite"/>
    </source>
</evidence>
<dbReference type="AlphaFoldDB" id="A0A9P8QV10"/>
<organism evidence="3 4">
    <name type="scientific">Trichoderma cornu-damae</name>
    <dbReference type="NCBI Taxonomy" id="654480"/>
    <lineage>
        <taxon>Eukaryota</taxon>
        <taxon>Fungi</taxon>
        <taxon>Dikarya</taxon>
        <taxon>Ascomycota</taxon>
        <taxon>Pezizomycotina</taxon>
        <taxon>Sordariomycetes</taxon>
        <taxon>Hypocreomycetidae</taxon>
        <taxon>Hypocreales</taxon>
        <taxon>Hypocreaceae</taxon>
        <taxon>Trichoderma</taxon>
    </lineage>
</organism>
<accession>A0A9P8QV10</accession>
<dbReference type="Pfam" id="PF22980">
    <property type="entry name" value="Myb_DNA-bind_8"/>
    <property type="match status" value="1"/>
</dbReference>
<dbReference type="EMBL" id="JAIWOZ010000001">
    <property type="protein sequence ID" value="KAH6610230.1"/>
    <property type="molecule type" value="Genomic_DNA"/>
</dbReference>
<name>A0A9P8QV10_9HYPO</name>
<evidence type="ECO:0000259" key="2">
    <source>
        <dbReference type="Pfam" id="PF22980"/>
    </source>
</evidence>
<dbReference type="InterPro" id="IPR054505">
    <property type="entry name" value="Myb_DNA-bind_8"/>
</dbReference>